<protein>
    <recommendedName>
        <fullName evidence="4">DUF4345 domain-containing protein</fullName>
    </recommendedName>
</protein>
<feature type="transmembrane region" description="Helical" evidence="1">
    <location>
        <begin position="55"/>
        <end position="74"/>
    </location>
</feature>
<feature type="transmembrane region" description="Helical" evidence="1">
    <location>
        <begin position="80"/>
        <end position="100"/>
    </location>
</feature>
<evidence type="ECO:0008006" key="4">
    <source>
        <dbReference type="Google" id="ProtNLM"/>
    </source>
</evidence>
<dbReference type="PATRIC" id="fig|391937.3.peg.2321"/>
<proteinExistence type="predicted"/>
<keyword evidence="1" id="KW-0812">Transmembrane</keyword>
<accession>K2N3D7</accession>
<feature type="transmembrane region" description="Helical" evidence="1">
    <location>
        <begin position="107"/>
        <end position="131"/>
    </location>
</feature>
<keyword evidence="1" id="KW-1133">Transmembrane helix</keyword>
<name>K2N3D7_9HYPH</name>
<evidence type="ECO:0000256" key="1">
    <source>
        <dbReference type="SAM" id="Phobius"/>
    </source>
</evidence>
<dbReference type="AlphaFoldDB" id="K2N3D7"/>
<feature type="transmembrane region" description="Helical" evidence="1">
    <location>
        <begin position="15"/>
        <end position="34"/>
    </location>
</feature>
<gene>
    <name evidence="2" type="ORF">NA2_11260</name>
</gene>
<evidence type="ECO:0000313" key="2">
    <source>
        <dbReference type="EMBL" id="EKF18758.1"/>
    </source>
</evidence>
<keyword evidence="1" id="KW-0472">Membrane</keyword>
<dbReference type="Proteomes" id="UP000006786">
    <property type="component" value="Unassembled WGS sequence"/>
</dbReference>
<evidence type="ECO:0000313" key="3">
    <source>
        <dbReference type="Proteomes" id="UP000006786"/>
    </source>
</evidence>
<dbReference type="EMBL" id="AMRM01000011">
    <property type="protein sequence ID" value="EKF18758.1"/>
    <property type="molecule type" value="Genomic_DNA"/>
</dbReference>
<sequence length="132" mass="14072">MMELAFPWPMSSGEWLAWSAAAATIAFGLFAMFMPRLALRLFRLQASAERAEVLAAPRAVIGGFHVGFGLAAMLLAQPFIYLALGIAWSVAAFGCIISLLSDGARALYSWVFLALSLALSALPLAFVLGFVS</sequence>
<comment type="caution">
    <text evidence="2">The sequence shown here is derived from an EMBL/GenBank/DDBJ whole genome shotgun (WGS) entry which is preliminary data.</text>
</comment>
<reference evidence="2 3" key="1">
    <citation type="journal article" date="2012" name="J. Bacteriol.">
        <title>Genome Sequence of Nitratireductor pacificus Type Strain pht-3B.</title>
        <authorList>
            <person name="Lai Q."/>
            <person name="Li G."/>
            <person name="Shao Z."/>
        </authorList>
    </citation>
    <scope>NUCLEOTIDE SEQUENCE [LARGE SCALE GENOMIC DNA]</scope>
    <source>
        <strain evidence="3">pht-3B</strain>
    </source>
</reference>
<organism evidence="2 3">
    <name type="scientific">Nitratireductor pacificus pht-3B</name>
    <dbReference type="NCBI Taxonomy" id="391937"/>
    <lineage>
        <taxon>Bacteria</taxon>
        <taxon>Pseudomonadati</taxon>
        <taxon>Pseudomonadota</taxon>
        <taxon>Alphaproteobacteria</taxon>
        <taxon>Hyphomicrobiales</taxon>
        <taxon>Phyllobacteriaceae</taxon>
        <taxon>Nitratireductor</taxon>
    </lineage>
</organism>
<dbReference type="eggNOG" id="ENOG503341Q">
    <property type="taxonomic scope" value="Bacteria"/>
</dbReference>
<keyword evidence="3" id="KW-1185">Reference proteome</keyword>
<dbReference type="STRING" id="391937.NA2_11260"/>